<comment type="subunit">
    <text evidence="12">Homodimer. May form higher order oligomers.</text>
</comment>
<evidence type="ECO:0000259" key="13">
    <source>
        <dbReference type="Pfam" id="PF01977"/>
    </source>
</evidence>
<evidence type="ECO:0000313" key="16">
    <source>
        <dbReference type="Proteomes" id="UP000188318"/>
    </source>
</evidence>
<dbReference type="EC" id="4.1.1.102" evidence="10 12"/>
<comment type="catalytic activity">
    <reaction evidence="12">
        <text>(E)-ferulate + H(+) = 2-methoxy-4-vinylphenol + CO2</text>
        <dbReference type="Rhea" id="RHEA:33807"/>
        <dbReference type="ChEBI" id="CHEBI:15378"/>
        <dbReference type="ChEBI" id="CHEBI:16526"/>
        <dbReference type="ChEBI" id="CHEBI:29749"/>
        <dbReference type="ChEBI" id="CHEBI:42438"/>
        <dbReference type="EC" id="4.1.1.102"/>
    </reaction>
</comment>
<dbReference type="InterPro" id="IPR048304">
    <property type="entry name" value="UbiD_Rift_dom"/>
</dbReference>
<proteinExistence type="inferred from homology"/>
<sequence>MNFRSYVEALKQDNDLVEIDREIDPDLEAGAIIRKVCETDDKAPLFNNLKGADKGLFRILGAPNSLRADPRTRYGRLARHLALPPTAEDILTDGEFDLTKLPVPLLHQEDGGKYIQTYGMHSIARAMVYDKTHLTGLVIPPQHIWQMQQKWKAIGKDVPWSLCFGVPPAAIMASSMPIPDGVTEAGYIGAFTGHAIDVVKCETNDLYVPANTEFVLEGTMSITETVPEGPFGEMHGYVFPGDSHPCPLYKVNKITYRNGAILPVSNCGRLTDETHTMIGPLAAAEIHQLCKDAGLPVKEAMSPFESQVTWVALQIDTAALRKEKTTSAEFCKKIGDLIFNHKAGYTIHRLVLVGEDIDVYNWKDVIWAFCTRCRPSLDEYFYEDVRGFPLVPYMSHGTGSPTQGGKVVSDALMPSEYTTGPDWQAADFKHSYPQEIQDKVNASWTDMGFRSDF</sequence>
<feature type="domain" description="3-octaprenyl-4-hydroxybenzoate carboxy-lyase-like C-terminal" evidence="14">
    <location>
        <begin position="275"/>
        <end position="411"/>
    </location>
</feature>
<gene>
    <name evidence="12" type="primary">FDC1</name>
    <name evidence="15" type="ORF">ASPCADRAFT_512924</name>
</gene>
<feature type="binding site" evidence="12">
    <location>
        <begin position="142"/>
        <end position="143"/>
    </location>
    <ligand>
        <name>prenylated FMN</name>
        <dbReference type="ChEBI" id="CHEBI:87746"/>
    </ligand>
</feature>
<comment type="cofactor">
    <cofactor evidence="12">
        <name>prenylated FMN</name>
        <dbReference type="ChEBI" id="CHEBI:87746"/>
    </cofactor>
    <text evidence="12">Binds 1 prenylated FMN per subunit.</text>
</comment>
<evidence type="ECO:0000256" key="6">
    <source>
        <dbReference type="ARBA" id="ARBA00022793"/>
    </source>
</evidence>
<evidence type="ECO:0000313" key="15">
    <source>
        <dbReference type="EMBL" id="OOF98737.1"/>
    </source>
</evidence>
<keyword evidence="5 12" id="KW-0479">Metal-binding</keyword>
<feature type="binding site" evidence="12">
    <location>
        <position position="143"/>
    </location>
    <ligand>
        <name>Mn(2+)</name>
        <dbReference type="ChEBI" id="CHEBI:29035"/>
    </ligand>
</feature>
<dbReference type="FunFam" id="3.40.1670.10:FF:000004">
    <property type="entry name" value="Ferulic acid decarboxylase 1"/>
    <property type="match status" value="1"/>
</dbReference>
<dbReference type="VEuPathDB" id="FungiDB:ASPCADRAFT_512924"/>
<dbReference type="InterPro" id="IPR032903">
    <property type="entry name" value="FDC-like"/>
</dbReference>
<evidence type="ECO:0000256" key="8">
    <source>
        <dbReference type="ARBA" id="ARBA00023239"/>
    </source>
</evidence>
<dbReference type="InterPro" id="IPR002830">
    <property type="entry name" value="UbiD"/>
</dbReference>
<dbReference type="AlphaFoldDB" id="A0A1R3RWA2"/>
<name>A0A1R3RWA2_ASPC5</name>
<keyword evidence="6 12" id="KW-0210">Decarboxylase</keyword>
<evidence type="ECO:0000256" key="3">
    <source>
        <dbReference type="ARBA" id="ARBA00022630"/>
    </source>
</evidence>
<feature type="binding site" evidence="12">
    <location>
        <position position="184"/>
    </location>
    <ligand>
        <name>Mn(2+)</name>
        <dbReference type="ChEBI" id="CHEBI:29035"/>
    </ligand>
</feature>
<dbReference type="STRING" id="602072.A0A1R3RWA2"/>
<dbReference type="NCBIfam" id="TIGR00148">
    <property type="entry name" value="UbiD family decarboxylase"/>
    <property type="match status" value="1"/>
</dbReference>
<dbReference type="PANTHER" id="PTHR30108">
    <property type="entry name" value="3-OCTAPRENYL-4-HYDROXYBENZOATE CARBOXY-LYASE-RELATED"/>
    <property type="match status" value="1"/>
</dbReference>
<comment type="catalytic activity">
    <reaction evidence="9 12">
        <text>(E)-cinnamate + H(+) = styrene + CO2</text>
        <dbReference type="Rhea" id="RHEA:46920"/>
        <dbReference type="ChEBI" id="CHEBI:15378"/>
        <dbReference type="ChEBI" id="CHEBI:15669"/>
        <dbReference type="ChEBI" id="CHEBI:16526"/>
        <dbReference type="ChEBI" id="CHEBI:27452"/>
        <dbReference type="EC" id="4.1.1.102"/>
    </reaction>
</comment>
<evidence type="ECO:0000256" key="2">
    <source>
        <dbReference type="ARBA" id="ARBA00022490"/>
    </source>
</evidence>
<evidence type="ECO:0000256" key="5">
    <source>
        <dbReference type="ARBA" id="ARBA00022723"/>
    </source>
</evidence>
<keyword evidence="2 12" id="KW-0963">Cytoplasm</keyword>
<accession>A0A1R3RWA2</accession>
<comment type="function">
    <text evidence="12">Catalyzes the reversible decarboxylation of aromatic carboxylic acids like ferulic acid, p-coumaric acid or cinnamic acid, producing the corresponding vinyl derivatives 4-vinylphenol, 4-vinylguaiacol, and styrene, respectively, which play the role of aroma metabolites.</text>
</comment>
<comment type="subcellular location">
    <subcellularLocation>
        <location evidence="12">Cytoplasm</location>
    </subcellularLocation>
</comment>
<evidence type="ECO:0000256" key="7">
    <source>
        <dbReference type="ARBA" id="ARBA00023211"/>
    </source>
</evidence>
<dbReference type="InterPro" id="IPR049381">
    <property type="entry name" value="UbiD-like_C"/>
</dbReference>
<feature type="binding site" evidence="12">
    <location>
        <position position="184"/>
    </location>
    <ligand>
        <name>prenylated FMN</name>
        <dbReference type="ChEBI" id="CHEBI:87746"/>
    </ligand>
</feature>
<comment type="catalytic activity">
    <reaction evidence="12">
        <text>(E)-4-coumarate + H(+) = 4-vinylphenol + CO2</text>
        <dbReference type="Rhea" id="RHEA:33227"/>
        <dbReference type="ChEBI" id="CHEBI:1883"/>
        <dbReference type="ChEBI" id="CHEBI:12876"/>
        <dbReference type="ChEBI" id="CHEBI:15378"/>
        <dbReference type="ChEBI" id="CHEBI:16526"/>
        <dbReference type="EC" id="4.1.1.102"/>
    </reaction>
</comment>
<feature type="binding site" evidence="12">
    <location>
        <position position="342"/>
    </location>
    <ligand>
        <name>prenylated FMN</name>
        <dbReference type="ChEBI" id="CHEBI:87746"/>
    </ligand>
</feature>
<dbReference type="EMBL" id="KV907495">
    <property type="protein sequence ID" value="OOF98737.1"/>
    <property type="molecule type" value="Genomic_DNA"/>
</dbReference>
<feature type="active site" description="Proton donor" evidence="12">
    <location>
        <position position="233"/>
    </location>
</feature>
<keyword evidence="8 12" id="KW-0456">Lyase</keyword>
<dbReference type="Gene3D" id="3.40.1670.10">
    <property type="entry name" value="UbiD C-terminal domain-like"/>
    <property type="match status" value="1"/>
</dbReference>
<dbReference type="GO" id="GO:0046872">
    <property type="term" value="F:metal ion binding"/>
    <property type="evidence" value="ECO:0007669"/>
    <property type="project" value="UniProtKB-KW"/>
</dbReference>
<evidence type="ECO:0000256" key="12">
    <source>
        <dbReference type="HAMAP-Rule" id="MF_03196"/>
    </source>
</evidence>
<dbReference type="SUPFAM" id="SSF143968">
    <property type="entry name" value="UbiD C-terminal domain-like"/>
    <property type="match status" value="1"/>
</dbReference>
<evidence type="ECO:0000256" key="9">
    <source>
        <dbReference type="ARBA" id="ARBA00051594"/>
    </source>
</evidence>
<evidence type="ECO:0000256" key="11">
    <source>
        <dbReference type="ARBA" id="ARBA00072003"/>
    </source>
</evidence>
<comment type="similarity">
    <text evidence="12">Belongs to the UbiD family. UbiD-like/FDC subfamily.</text>
</comment>
<dbReference type="HAMAP" id="MF_01983">
    <property type="entry name" value="UbiD_FDC"/>
    <property type="match status" value="1"/>
</dbReference>
<organism evidence="15 16">
    <name type="scientific">Aspergillus carbonarius (strain ITEM 5010)</name>
    <dbReference type="NCBI Taxonomy" id="602072"/>
    <lineage>
        <taxon>Eukaryota</taxon>
        <taxon>Fungi</taxon>
        <taxon>Dikarya</taxon>
        <taxon>Ascomycota</taxon>
        <taxon>Pezizomycotina</taxon>
        <taxon>Eurotiomycetes</taxon>
        <taxon>Eurotiomycetidae</taxon>
        <taxon>Eurotiales</taxon>
        <taxon>Aspergillaceae</taxon>
        <taxon>Aspergillus</taxon>
        <taxon>Aspergillus subgen. Circumdati</taxon>
    </lineage>
</organism>
<reference evidence="16" key="1">
    <citation type="journal article" date="2017" name="Genome Biol.">
        <title>Comparative genomics reveals high biological diversity and specific adaptations in the industrially and medically important fungal genus Aspergillus.</title>
        <authorList>
            <person name="de Vries R.P."/>
            <person name="Riley R."/>
            <person name="Wiebenga A."/>
            <person name="Aguilar-Osorio G."/>
            <person name="Amillis S."/>
            <person name="Uchima C.A."/>
            <person name="Anderluh G."/>
            <person name="Asadollahi M."/>
            <person name="Askin M."/>
            <person name="Barry K."/>
            <person name="Battaglia E."/>
            <person name="Bayram O."/>
            <person name="Benocci T."/>
            <person name="Braus-Stromeyer S.A."/>
            <person name="Caldana C."/>
            <person name="Canovas D."/>
            <person name="Cerqueira G.C."/>
            <person name="Chen F."/>
            <person name="Chen W."/>
            <person name="Choi C."/>
            <person name="Clum A."/>
            <person name="Dos Santos R.A."/>
            <person name="Damasio A.R."/>
            <person name="Diallinas G."/>
            <person name="Emri T."/>
            <person name="Fekete E."/>
            <person name="Flipphi M."/>
            <person name="Freyberg S."/>
            <person name="Gallo A."/>
            <person name="Gournas C."/>
            <person name="Habgood R."/>
            <person name="Hainaut M."/>
            <person name="Harispe M.L."/>
            <person name="Henrissat B."/>
            <person name="Hilden K.S."/>
            <person name="Hope R."/>
            <person name="Hossain A."/>
            <person name="Karabika E."/>
            <person name="Karaffa L."/>
            <person name="Karanyi Z."/>
            <person name="Krasevec N."/>
            <person name="Kuo A."/>
            <person name="Kusch H."/>
            <person name="LaButti K."/>
            <person name="Lagendijk E.L."/>
            <person name="Lapidus A."/>
            <person name="Levasseur A."/>
            <person name="Lindquist E."/>
            <person name="Lipzen A."/>
            <person name="Logrieco A.F."/>
            <person name="MacCabe A."/>
            <person name="Maekelae M.R."/>
            <person name="Malavazi I."/>
            <person name="Melin P."/>
            <person name="Meyer V."/>
            <person name="Mielnichuk N."/>
            <person name="Miskei M."/>
            <person name="Molnar A.P."/>
            <person name="Mule G."/>
            <person name="Ngan C.Y."/>
            <person name="Orejas M."/>
            <person name="Orosz E."/>
            <person name="Ouedraogo J.P."/>
            <person name="Overkamp K.M."/>
            <person name="Park H.-S."/>
            <person name="Perrone G."/>
            <person name="Piumi F."/>
            <person name="Punt P.J."/>
            <person name="Ram A.F."/>
            <person name="Ramon A."/>
            <person name="Rauscher S."/>
            <person name="Record E."/>
            <person name="Riano-Pachon D.M."/>
            <person name="Robert V."/>
            <person name="Roehrig J."/>
            <person name="Ruller R."/>
            <person name="Salamov A."/>
            <person name="Salih N.S."/>
            <person name="Samson R.A."/>
            <person name="Sandor E."/>
            <person name="Sanguinetti M."/>
            <person name="Schuetze T."/>
            <person name="Sepcic K."/>
            <person name="Shelest E."/>
            <person name="Sherlock G."/>
            <person name="Sophianopoulou V."/>
            <person name="Squina F.M."/>
            <person name="Sun H."/>
            <person name="Susca A."/>
            <person name="Todd R.B."/>
            <person name="Tsang A."/>
            <person name="Unkles S.E."/>
            <person name="van de Wiele N."/>
            <person name="van Rossen-Uffink D."/>
            <person name="Oliveira J.V."/>
            <person name="Vesth T.C."/>
            <person name="Visser J."/>
            <person name="Yu J.-H."/>
            <person name="Zhou M."/>
            <person name="Andersen M.R."/>
            <person name="Archer D.B."/>
            <person name="Baker S.E."/>
            <person name="Benoit I."/>
            <person name="Brakhage A.A."/>
            <person name="Braus G.H."/>
            <person name="Fischer R."/>
            <person name="Frisvad J.C."/>
            <person name="Goldman G.H."/>
            <person name="Houbraken J."/>
            <person name="Oakley B."/>
            <person name="Pocsi I."/>
            <person name="Scazzocchio C."/>
            <person name="Seiboth B."/>
            <person name="vanKuyk P.A."/>
            <person name="Wortman J."/>
            <person name="Dyer P.S."/>
            <person name="Grigoriev I.V."/>
        </authorList>
    </citation>
    <scope>NUCLEOTIDE SEQUENCE [LARGE SCALE GENOMIC DNA]</scope>
    <source>
        <strain evidence="16">ITEM 5010</strain>
    </source>
</reference>
<dbReference type="GO" id="GO:0033494">
    <property type="term" value="P:ferulate metabolic process"/>
    <property type="evidence" value="ECO:0007669"/>
    <property type="project" value="UniProtKB-UniRule"/>
</dbReference>
<keyword evidence="3" id="KW-0285">Flavoprotein</keyword>
<dbReference type="Pfam" id="PF01977">
    <property type="entry name" value="UbiD"/>
    <property type="match status" value="1"/>
</dbReference>
<feature type="domain" description="3-octaprenyl-4-hydroxybenzoate carboxy-lyase-like Rift-related" evidence="13">
    <location>
        <begin position="87"/>
        <end position="269"/>
    </location>
</feature>
<dbReference type="GO" id="GO:0046281">
    <property type="term" value="P:cinnamic acid catabolic process"/>
    <property type="evidence" value="ECO:0007669"/>
    <property type="project" value="UniProtKB-UniRule"/>
</dbReference>
<evidence type="ECO:0000256" key="4">
    <source>
        <dbReference type="ARBA" id="ARBA00022643"/>
    </source>
</evidence>
<dbReference type="Proteomes" id="UP000188318">
    <property type="component" value="Unassembled WGS sequence"/>
</dbReference>
<dbReference type="Gene3D" id="1.20.5.4570">
    <property type="match status" value="1"/>
</dbReference>
<dbReference type="GO" id="GO:0005737">
    <property type="term" value="C:cytoplasm"/>
    <property type="evidence" value="ECO:0007669"/>
    <property type="project" value="UniProtKB-SubCell"/>
</dbReference>
<dbReference type="SUPFAM" id="SSF50475">
    <property type="entry name" value="FMN-binding split barrel"/>
    <property type="match status" value="1"/>
</dbReference>
<evidence type="ECO:0000256" key="10">
    <source>
        <dbReference type="ARBA" id="ARBA00066982"/>
    </source>
</evidence>
<protein>
    <recommendedName>
        <fullName evidence="11 12">Ferulic acid decarboxylase 1</fullName>
        <ecNumber evidence="10 12">4.1.1.102</ecNumber>
    </recommendedName>
    <alternativeName>
        <fullName evidence="12">Phenacrylate decarboxylase</fullName>
    </alternativeName>
</protein>
<comment type="caution">
    <text evidence="12">Lacks conserved residue(s) required for the propagation of feature annotation.</text>
</comment>
<keyword evidence="16" id="KW-1185">Reference proteome</keyword>
<keyword evidence="4" id="KW-0288">FMN</keyword>
<evidence type="ECO:0000256" key="1">
    <source>
        <dbReference type="ARBA" id="ARBA00001936"/>
    </source>
</evidence>
<comment type="cofactor">
    <cofactor evidence="1 12">
        <name>Mn(2+)</name>
        <dbReference type="ChEBI" id="CHEBI:29035"/>
    </cofactor>
</comment>
<dbReference type="OrthoDB" id="4878259at2759"/>
<dbReference type="GO" id="GO:0016831">
    <property type="term" value="F:carboxy-lyase activity"/>
    <property type="evidence" value="ECO:0007669"/>
    <property type="project" value="UniProtKB-UniRule"/>
</dbReference>
<dbReference type="Pfam" id="PF20696">
    <property type="entry name" value="UbiD_C"/>
    <property type="match status" value="1"/>
</dbReference>
<keyword evidence="7 12" id="KW-0464">Manganese</keyword>
<dbReference type="OMA" id="NPPWAEN"/>
<dbReference type="PANTHER" id="PTHR30108:SF17">
    <property type="entry name" value="FERULIC ACID DECARBOXYLASE 1"/>
    <property type="match status" value="1"/>
</dbReference>
<evidence type="ECO:0000259" key="14">
    <source>
        <dbReference type="Pfam" id="PF20696"/>
    </source>
</evidence>